<reference evidence="1 2" key="1">
    <citation type="submission" date="2022-12" db="EMBL/GenBank/DDBJ databases">
        <title>Two new species, Stenotrophomonas aracearum and Stenotrophomonas oahuensis, isolated from Anthurium (Araceae family) in Hawaii.</title>
        <authorList>
            <person name="Chunag S.C."/>
            <person name="Dobhal S."/>
            <person name="Alvarez A."/>
            <person name="Arif M."/>
        </authorList>
    </citation>
    <scope>NUCLEOTIDE SEQUENCE [LARGE SCALE GENOMIC DNA]</scope>
    <source>
        <strain evidence="1 2">A5588</strain>
    </source>
</reference>
<sequence length="256" mass="29085">MKTIATNFITLHGEEERLRGLAIQAIENTPDLLVHLEITHRAMDVLDMLRKHFTANSDELAISHLGIRVFNAFASAIKLSLAGYYQAGVMVMRYVIETSELVELFQLDRQHLERWKVADQATLIREFGPAKVRKELDKAAGKGKSRREEIYKKFSHYAAHPSVEGFAMLRPKGMDSRCGPFPDITALRAVLEEMGELAVRAGFAFAIFLDSRIGECNAVNHKFLRTAMDFAERYHGKIYSDQNRLEVDRLFGDTPQ</sequence>
<keyword evidence="2" id="KW-1185">Reference proteome</keyword>
<accession>A0ABY9Y9H6</accession>
<evidence type="ECO:0000313" key="1">
    <source>
        <dbReference type="EMBL" id="WNH47343.1"/>
    </source>
</evidence>
<gene>
    <name evidence="1" type="ORF">PDM28_11585</name>
</gene>
<protein>
    <submittedName>
        <fullName evidence="1">Uncharacterized protein</fullName>
    </submittedName>
</protein>
<evidence type="ECO:0000313" key="2">
    <source>
        <dbReference type="Proteomes" id="UP001305421"/>
    </source>
</evidence>
<dbReference type="EMBL" id="CP115543">
    <property type="protein sequence ID" value="WNH47343.1"/>
    <property type="molecule type" value="Genomic_DNA"/>
</dbReference>
<organism evidence="1 2">
    <name type="scientific">Stenotrophomonas aracearum</name>
    <dbReference type="NCBI Taxonomy" id="3003272"/>
    <lineage>
        <taxon>Bacteria</taxon>
        <taxon>Pseudomonadati</taxon>
        <taxon>Pseudomonadota</taxon>
        <taxon>Gammaproteobacteria</taxon>
        <taxon>Lysobacterales</taxon>
        <taxon>Lysobacteraceae</taxon>
        <taxon>Stenotrophomonas</taxon>
    </lineage>
</organism>
<dbReference type="RefSeq" id="WP_311182121.1">
    <property type="nucleotide sequence ID" value="NZ_CP115543.1"/>
</dbReference>
<name>A0ABY9Y9H6_9GAMM</name>
<proteinExistence type="predicted"/>
<dbReference type="Proteomes" id="UP001305421">
    <property type="component" value="Chromosome"/>
</dbReference>